<comment type="similarity">
    <text evidence="3 13">Belongs to the cytidine and deoxycytidylate deaminase family.</text>
</comment>
<keyword evidence="6 13" id="KW-0378">Hydrolase</keyword>
<feature type="binding site" evidence="12">
    <location>
        <position position="75"/>
    </location>
    <ligand>
        <name>Zn(2+)</name>
        <dbReference type="ChEBI" id="CHEBI:29105"/>
        <note>catalytic</note>
    </ligand>
</feature>
<evidence type="ECO:0000256" key="6">
    <source>
        <dbReference type="ARBA" id="ARBA00022801"/>
    </source>
</evidence>
<dbReference type="CDD" id="cd01283">
    <property type="entry name" value="cytidine_deaminase"/>
    <property type="match status" value="1"/>
</dbReference>
<evidence type="ECO:0000256" key="9">
    <source>
        <dbReference type="ARBA" id="ARBA00049558"/>
    </source>
</evidence>
<feature type="domain" description="CMP/dCMP-type deaminase" evidence="14">
    <location>
        <begin position="23"/>
        <end position="157"/>
    </location>
</feature>
<dbReference type="EC" id="3.5.4.5" evidence="4 13"/>
<dbReference type="NCBIfam" id="NF004064">
    <property type="entry name" value="PRK05578.1"/>
    <property type="match status" value="1"/>
</dbReference>
<accession>A0A3M7ED78</accession>
<dbReference type="PROSITE" id="PS00903">
    <property type="entry name" value="CYT_DCMP_DEAMINASES_1"/>
    <property type="match status" value="1"/>
</dbReference>
<evidence type="ECO:0000256" key="4">
    <source>
        <dbReference type="ARBA" id="ARBA00012783"/>
    </source>
</evidence>
<evidence type="ECO:0000256" key="10">
    <source>
        <dbReference type="PIRSR" id="PIRSR606262-1"/>
    </source>
</evidence>
<dbReference type="GO" id="GO:0005829">
    <property type="term" value="C:cytosol"/>
    <property type="evidence" value="ECO:0007669"/>
    <property type="project" value="TreeGrafter"/>
</dbReference>
<dbReference type="PANTHER" id="PTHR11644:SF2">
    <property type="entry name" value="CYTIDINE DEAMINASE"/>
    <property type="match status" value="1"/>
</dbReference>
<evidence type="ECO:0000256" key="8">
    <source>
        <dbReference type="ARBA" id="ARBA00032005"/>
    </source>
</evidence>
<dbReference type="InterPro" id="IPR006262">
    <property type="entry name" value="Cyt_deam_tetra"/>
</dbReference>
<dbReference type="InterPro" id="IPR002125">
    <property type="entry name" value="CMP_dCMP_dom"/>
</dbReference>
<comment type="catalytic activity">
    <reaction evidence="9 13">
        <text>cytidine + H2O + H(+) = uridine + NH4(+)</text>
        <dbReference type="Rhea" id="RHEA:16069"/>
        <dbReference type="ChEBI" id="CHEBI:15377"/>
        <dbReference type="ChEBI" id="CHEBI:15378"/>
        <dbReference type="ChEBI" id="CHEBI:16704"/>
        <dbReference type="ChEBI" id="CHEBI:17562"/>
        <dbReference type="ChEBI" id="CHEBI:28938"/>
        <dbReference type="EC" id="3.5.4.5"/>
    </reaction>
</comment>
<evidence type="ECO:0000256" key="11">
    <source>
        <dbReference type="PIRSR" id="PIRSR606262-2"/>
    </source>
</evidence>
<proteinExistence type="inferred from homology"/>
<dbReference type="GO" id="GO:0072527">
    <property type="term" value="P:pyrimidine-containing compound metabolic process"/>
    <property type="evidence" value="ECO:0007669"/>
    <property type="project" value="UniProtKB-ARBA"/>
</dbReference>
<comment type="catalytic activity">
    <reaction evidence="13">
        <text>2'-deoxycytidine + H2O + H(+) = 2'-deoxyuridine + NH4(+)</text>
        <dbReference type="Rhea" id="RHEA:13433"/>
        <dbReference type="ChEBI" id="CHEBI:15377"/>
        <dbReference type="ChEBI" id="CHEBI:15378"/>
        <dbReference type="ChEBI" id="CHEBI:15698"/>
        <dbReference type="ChEBI" id="CHEBI:16450"/>
        <dbReference type="ChEBI" id="CHEBI:28938"/>
        <dbReference type="EC" id="3.5.4.5"/>
    </reaction>
</comment>
<dbReference type="NCBIfam" id="TIGR01354">
    <property type="entry name" value="cyt_deam_tetra"/>
    <property type="match status" value="1"/>
</dbReference>
<reference evidence="15 16" key="1">
    <citation type="journal article" date="2018" name="BMC Genomics">
        <title>Genomic evidence for intraspecific hybridization in a clonal and extremely halotolerant yeast.</title>
        <authorList>
            <person name="Gostincar C."/>
            <person name="Stajich J.E."/>
            <person name="Zupancic J."/>
            <person name="Zalar P."/>
            <person name="Gunde-Cimerman N."/>
        </authorList>
    </citation>
    <scope>NUCLEOTIDE SEQUENCE [LARGE SCALE GENOMIC DNA]</scope>
    <source>
        <strain evidence="15 16">EXF-2682</strain>
    </source>
</reference>
<evidence type="ECO:0000256" key="7">
    <source>
        <dbReference type="ARBA" id="ARBA00022833"/>
    </source>
</evidence>
<feature type="active site" description="Proton donor" evidence="10">
    <location>
        <position position="77"/>
    </location>
</feature>
<dbReference type="GO" id="GO:0004126">
    <property type="term" value="F:cytidine deaminase activity"/>
    <property type="evidence" value="ECO:0007669"/>
    <property type="project" value="UniProtKB-UniRule"/>
</dbReference>
<dbReference type="PROSITE" id="PS51747">
    <property type="entry name" value="CYT_DCMP_DEAMINASES_2"/>
    <property type="match status" value="1"/>
</dbReference>
<comment type="caution">
    <text evidence="15">The sequence shown here is derived from an EMBL/GenBank/DDBJ whole genome shotgun (WGS) entry which is preliminary data.</text>
</comment>
<dbReference type="AlphaFoldDB" id="A0A3M7ED78"/>
<comment type="function">
    <text evidence="2 13">This enzyme scavenges exogenous and endogenous cytidine and 2'-deoxycytidine for UMP synthesis.</text>
</comment>
<dbReference type="GO" id="GO:0008270">
    <property type="term" value="F:zinc ion binding"/>
    <property type="evidence" value="ECO:0007669"/>
    <property type="project" value="UniProtKB-UniRule"/>
</dbReference>
<dbReference type="Gene3D" id="3.40.140.10">
    <property type="entry name" value="Cytidine Deaminase, domain 2"/>
    <property type="match status" value="1"/>
</dbReference>
<sequence>MSVPTQKGHSRHDTALIHGLSTSEVQQLSEACIEAKGRAYCPYSHFRVGCAILLSSGEVVKGANVENAAYPVGTCAERVTIGTAVTQHRAKKGDFRAIAVATDISPPASPCGMCRQFIREFCEMGEQLNCPILMYDVEGKSTVMTLEQLLPMSFGPEKLITTDEATTTTTTTTTHGTT</sequence>
<evidence type="ECO:0000256" key="2">
    <source>
        <dbReference type="ARBA" id="ARBA00003949"/>
    </source>
</evidence>
<name>A0A3M7ED78_HORWE</name>
<dbReference type="FunFam" id="3.40.140.10:FF:000008">
    <property type="entry name" value="Cytidine deaminase"/>
    <property type="match status" value="1"/>
</dbReference>
<dbReference type="InterPro" id="IPR016192">
    <property type="entry name" value="APOBEC/CMP_deaminase_Zn-bd"/>
</dbReference>
<dbReference type="InterPro" id="IPR016193">
    <property type="entry name" value="Cytidine_deaminase-like"/>
</dbReference>
<dbReference type="InterPro" id="IPR050202">
    <property type="entry name" value="Cyt/Deoxycyt_deaminase"/>
</dbReference>
<dbReference type="SUPFAM" id="SSF53927">
    <property type="entry name" value="Cytidine deaminase-like"/>
    <property type="match status" value="1"/>
</dbReference>
<evidence type="ECO:0000256" key="5">
    <source>
        <dbReference type="ARBA" id="ARBA00022723"/>
    </source>
</evidence>
<dbReference type="GO" id="GO:0042802">
    <property type="term" value="F:identical protein binding"/>
    <property type="evidence" value="ECO:0007669"/>
    <property type="project" value="UniProtKB-ARBA"/>
</dbReference>
<feature type="binding site" evidence="12">
    <location>
        <position position="114"/>
    </location>
    <ligand>
        <name>Zn(2+)</name>
        <dbReference type="ChEBI" id="CHEBI:29105"/>
        <note>catalytic</note>
    </ligand>
</feature>
<evidence type="ECO:0000313" key="16">
    <source>
        <dbReference type="Proteomes" id="UP000269276"/>
    </source>
</evidence>
<evidence type="ECO:0000313" key="15">
    <source>
        <dbReference type="EMBL" id="RMY74605.1"/>
    </source>
</evidence>
<evidence type="ECO:0000256" key="12">
    <source>
        <dbReference type="PIRSR" id="PIRSR606262-3"/>
    </source>
</evidence>
<evidence type="ECO:0000256" key="1">
    <source>
        <dbReference type="ARBA" id="ARBA00001947"/>
    </source>
</evidence>
<comment type="cofactor">
    <cofactor evidence="1 12 13">
        <name>Zn(2+)</name>
        <dbReference type="ChEBI" id="CHEBI:29105"/>
    </cofactor>
</comment>
<keyword evidence="5 12" id="KW-0479">Metal-binding</keyword>
<feature type="binding site" evidence="12">
    <location>
        <position position="111"/>
    </location>
    <ligand>
        <name>Zn(2+)</name>
        <dbReference type="ChEBI" id="CHEBI:29105"/>
        <note>catalytic</note>
    </ligand>
</feature>
<dbReference type="GO" id="GO:0055086">
    <property type="term" value="P:nucleobase-containing small molecule metabolic process"/>
    <property type="evidence" value="ECO:0007669"/>
    <property type="project" value="UniProtKB-ARBA"/>
</dbReference>
<evidence type="ECO:0000259" key="14">
    <source>
        <dbReference type="PROSITE" id="PS51747"/>
    </source>
</evidence>
<feature type="binding site" evidence="11">
    <location>
        <begin position="64"/>
        <end position="70"/>
    </location>
    <ligand>
        <name>substrate</name>
    </ligand>
</feature>
<dbReference type="Pfam" id="PF00383">
    <property type="entry name" value="dCMP_cyt_deam_1"/>
    <property type="match status" value="1"/>
</dbReference>
<organism evidence="15 16">
    <name type="scientific">Hortaea werneckii</name>
    <name type="common">Black yeast</name>
    <name type="synonym">Cladosporium werneckii</name>
    <dbReference type="NCBI Taxonomy" id="91943"/>
    <lineage>
        <taxon>Eukaryota</taxon>
        <taxon>Fungi</taxon>
        <taxon>Dikarya</taxon>
        <taxon>Ascomycota</taxon>
        <taxon>Pezizomycotina</taxon>
        <taxon>Dothideomycetes</taxon>
        <taxon>Dothideomycetidae</taxon>
        <taxon>Mycosphaerellales</taxon>
        <taxon>Teratosphaeriaceae</taxon>
        <taxon>Hortaea</taxon>
    </lineage>
</organism>
<dbReference type="PANTHER" id="PTHR11644">
    <property type="entry name" value="CYTIDINE DEAMINASE"/>
    <property type="match status" value="1"/>
</dbReference>
<evidence type="ECO:0000256" key="13">
    <source>
        <dbReference type="RuleBase" id="RU364006"/>
    </source>
</evidence>
<dbReference type="OrthoDB" id="414540at2759"/>
<evidence type="ECO:0000256" key="3">
    <source>
        <dbReference type="ARBA" id="ARBA00006576"/>
    </source>
</evidence>
<gene>
    <name evidence="15" type="ORF">D0863_03114</name>
</gene>
<protein>
    <recommendedName>
        <fullName evidence="4 13">Cytidine deaminase</fullName>
        <ecNumber evidence="4 13">3.5.4.5</ecNumber>
    </recommendedName>
    <alternativeName>
        <fullName evidence="8 13">Cytidine aminohydrolase</fullName>
    </alternativeName>
</protein>
<dbReference type="EMBL" id="QWIP01000072">
    <property type="protein sequence ID" value="RMY74605.1"/>
    <property type="molecule type" value="Genomic_DNA"/>
</dbReference>
<dbReference type="VEuPathDB" id="FungiDB:BTJ68_10854"/>
<dbReference type="Proteomes" id="UP000269276">
    <property type="component" value="Unassembled WGS sequence"/>
</dbReference>
<keyword evidence="7 12" id="KW-0862">Zinc</keyword>